<evidence type="ECO:0000256" key="11">
    <source>
        <dbReference type="ARBA" id="ARBA00023239"/>
    </source>
</evidence>
<dbReference type="GO" id="GO:0005524">
    <property type="term" value="F:ATP binding"/>
    <property type="evidence" value="ECO:0007669"/>
    <property type="project" value="UniProtKB-UniRule"/>
</dbReference>
<dbReference type="InterPro" id="IPR015994">
    <property type="entry name" value="PEPCK_ATP_CS"/>
</dbReference>
<evidence type="ECO:0000256" key="7">
    <source>
        <dbReference type="ARBA" id="ARBA00022741"/>
    </source>
</evidence>
<dbReference type="InterPro" id="IPR008210">
    <property type="entry name" value="PEP_carboxykinase_N"/>
</dbReference>
<protein>
    <recommendedName>
        <fullName evidence="3 13">Phosphoenolpyruvate carboxykinase (ATP)</fullName>
        <shortName evidence="13">PCK</shortName>
        <shortName evidence="13">PEP carboxykinase</shortName>
        <shortName evidence="13">PEPCK</shortName>
        <ecNumber evidence="3 13">4.1.1.49</ecNumber>
    </recommendedName>
</protein>
<evidence type="ECO:0000256" key="1">
    <source>
        <dbReference type="ARBA" id="ARBA00004742"/>
    </source>
</evidence>
<feature type="binding site" evidence="13">
    <location>
        <position position="228"/>
    </location>
    <ligand>
        <name>ATP</name>
        <dbReference type="ChEBI" id="CHEBI:30616"/>
    </ligand>
</feature>
<dbReference type="Gene3D" id="3.90.228.20">
    <property type="match status" value="1"/>
</dbReference>
<dbReference type="Pfam" id="PF01293">
    <property type="entry name" value="PEPCK_ATP"/>
    <property type="match status" value="1"/>
</dbReference>
<dbReference type="EMBL" id="PENH01000001">
    <property type="protein sequence ID" value="PJI25434.1"/>
    <property type="molecule type" value="Genomic_DNA"/>
</dbReference>
<dbReference type="Gene3D" id="3.40.449.10">
    <property type="entry name" value="Phosphoenolpyruvate Carboxykinase, domain 1"/>
    <property type="match status" value="1"/>
</dbReference>
<evidence type="ECO:0000256" key="3">
    <source>
        <dbReference type="ARBA" id="ARBA00012363"/>
    </source>
</evidence>
<keyword evidence="14" id="KW-0670">Pyruvate</keyword>
<accession>A0A0S3UL62</accession>
<evidence type="ECO:0000313" key="15">
    <source>
        <dbReference type="EMBL" id="PJI25434.1"/>
    </source>
</evidence>
<dbReference type="NCBIfam" id="NF006821">
    <property type="entry name" value="PRK09344.1-3"/>
    <property type="match status" value="1"/>
</dbReference>
<dbReference type="HAMAP" id="MF_00453">
    <property type="entry name" value="PEPCK_ATP"/>
    <property type="match status" value="1"/>
</dbReference>
<evidence type="ECO:0000256" key="9">
    <source>
        <dbReference type="ARBA" id="ARBA00022840"/>
    </source>
</evidence>
<evidence type="ECO:0000256" key="2">
    <source>
        <dbReference type="ARBA" id="ARBA00006052"/>
    </source>
</evidence>
<dbReference type="PANTHER" id="PTHR30031:SF0">
    <property type="entry name" value="PHOSPHOENOLPYRUVATE CARBOXYKINASE (ATP)"/>
    <property type="match status" value="1"/>
</dbReference>
<evidence type="ECO:0000256" key="4">
    <source>
        <dbReference type="ARBA" id="ARBA00022432"/>
    </source>
</evidence>
<dbReference type="NCBIfam" id="NF006820">
    <property type="entry name" value="PRK09344.1-2"/>
    <property type="match status" value="1"/>
</dbReference>
<dbReference type="RefSeq" id="WP_088438317.1">
    <property type="nucleotide sequence ID" value="NZ_AP014597.1"/>
</dbReference>
<organism evidence="14 16">
    <name type="scientific">Prevotella intermedia</name>
    <dbReference type="NCBI Taxonomy" id="28131"/>
    <lineage>
        <taxon>Bacteria</taxon>
        <taxon>Pseudomonadati</taxon>
        <taxon>Bacteroidota</taxon>
        <taxon>Bacteroidia</taxon>
        <taxon>Bacteroidales</taxon>
        <taxon>Prevotellaceae</taxon>
        <taxon>Prevotella</taxon>
    </lineage>
</organism>
<dbReference type="CDD" id="cd00484">
    <property type="entry name" value="PEPCK_ATP"/>
    <property type="match status" value="1"/>
</dbReference>
<keyword evidence="5 13" id="KW-0963">Cytoplasm</keyword>
<reference evidence="15 17" key="2">
    <citation type="submission" date="2017-11" db="EMBL/GenBank/DDBJ databases">
        <title>Genome sequencing of Prevotella intermedia KCOM 2833.</title>
        <authorList>
            <person name="Kook J.-K."/>
            <person name="Park S.-N."/>
            <person name="Lim Y.K."/>
        </authorList>
    </citation>
    <scope>NUCLEOTIDE SEQUENCE [LARGE SCALE GENOMIC DNA]</scope>
    <source>
        <strain evidence="15 17">KCOM 2833</strain>
    </source>
</reference>
<sequence>MAKFDKSVLANYGITGAKEVLYNPSYEVLFNEETKESLEGFEVGQETELGAVNVMTGIYTGRSPKDKFIVDDENSHDTVWWTSDEYKNDNHRATKETWNAVKEIAKKELSNKRLFVVDGFCGTHKDTRMKVRFIMEVAWQAHFVTNMFIRPQSEEDFEQEPDFIVYNASKAKVENWKELGLNSETAVVFNVTSKEQVIINTWYGGEMKKGMFSMMNYFLPLKGIASMHCSANTDLNGENTAIFFGLSGTGKTTLSTDPKRKLIGDDEHGWDDNGVFNFEGGCYAKVINLDPEAEPDIYGAIHRDALLENVTVDKNGKIDFADKSVTENTRVSYPIYHIKNIQRPLSQGPAAKQVIFLSADAFGVLPPVSILDSEQTKYYFLSGFTAKLAGTERGITEPTPTFSACFGQAFLELHPTKYAEELVKKMEKSGAKAYLVNTGWNGTGKRISIKDTRGIIDAILNHSIDAAPTKQIPYFNFTVPTKLEGVDTNILDPRDTYADASQWEEKAKDLADRFIKNFKKYEGNEAGKKLVAAGPQL</sequence>
<keyword evidence="10 13" id="KW-0464">Manganese</keyword>
<feature type="binding site" evidence="13">
    <location>
        <position position="330"/>
    </location>
    <ligand>
        <name>substrate</name>
    </ligand>
</feature>
<comment type="function">
    <text evidence="13">Involved in the gluconeogenesis. Catalyzes the conversion of oxaloacetate (OAA) to phosphoenolpyruvate (PEP) through direct phosphoryl transfer between the nucleoside triphosphate and OAA.</text>
</comment>
<dbReference type="NCBIfam" id="TIGR00224">
    <property type="entry name" value="pckA"/>
    <property type="match status" value="1"/>
</dbReference>
<dbReference type="EMBL" id="AP014597">
    <property type="protein sequence ID" value="BAU18151.1"/>
    <property type="molecule type" value="Genomic_DNA"/>
</dbReference>
<keyword evidence="14" id="KW-0418">Kinase</keyword>
<feature type="binding site" evidence="13">
    <location>
        <position position="228"/>
    </location>
    <ligand>
        <name>Mn(2+)</name>
        <dbReference type="ChEBI" id="CHEBI:29035"/>
    </ligand>
</feature>
<feature type="binding site" evidence="13">
    <location>
        <begin position="446"/>
        <end position="447"/>
    </location>
    <ligand>
        <name>ATP</name>
        <dbReference type="ChEBI" id="CHEBI:30616"/>
    </ligand>
</feature>
<feature type="binding site" evidence="13">
    <location>
        <position position="62"/>
    </location>
    <ligand>
        <name>substrate</name>
    </ligand>
</feature>
<keyword evidence="8 13" id="KW-0210">Decarboxylase</keyword>
<keyword evidence="6 13" id="KW-0479">Metal-binding</keyword>
<keyword evidence="14" id="KW-0808">Transferase</keyword>
<comment type="catalytic activity">
    <reaction evidence="12 13">
        <text>oxaloacetate + ATP = phosphoenolpyruvate + ADP + CO2</text>
        <dbReference type="Rhea" id="RHEA:18617"/>
        <dbReference type="ChEBI" id="CHEBI:16452"/>
        <dbReference type="ChEBI" id="CHEBI:16526"/>
        <dbReference type="ChEBI" id="CHEBI:30616"/>
        <dbReference type="ChEBI" id="CHEBI:58702"/>
        <dbReference type="ChEBI" id="CHEBI:456216"/>
        <dbReference type="EC" id="4.1.1.49"/>
    </reaction>
</comment>
<dbReference type="UniPathway" id="UPA00138"/>
<evidence type="ECO:0000256" key="5">
    <source>
        <dbReference type="ARBA" id="ARBA00022490"/>
    </source>
</evidence>
<name>A0A0S3UL62_PREIN</name>
<feature type="binding site" evidence="13">
    <location>
        <position position="294"/>
    </location>
    <ligand>
        <name>ATP</name>
        <dbReference type="ChEBI" id="CHEBI:30616"/>
    </ligand>
</feature>
<feature type="binding site" evidence="13">
    <location>
        <position position="203"/>
    </location>
    <ligand>
        <name>substrate</name>
    </ligand>
</feature>
<dbReference type="InterPro" id="IPR013035">
    <property type="entry name" value="PEP_carboxykinase_C"/>
</dbReference>
<keyword evidence="9 13" id="KW-0067">ATP-binding</keyword>
<keyword evidence="11 13" id="KW-0456">Lyase</keyword>
<dbReference type="SUPFAM" id="SSF53795">
    <property type="entry name" value="PEP carboxykinase-like"/>
    <property type="match status" value="1"/>
</dbReference>
<feature type="binding site" evidence="13">
    <location>
        <position position="209"/>
    </location>
    <ligand>
        <name>Mn(2+)</name>
        <dbReference type="ChEBI" id="CHEBI:29035"/>
    </ligand>
</feature>
<dbReference type="AlphaFoldDB" id="A0A0S3UL62"/>
<keyword evidence="4 13" id="KW-0312">Gluconeogenesis</keyword>
<feature type="binding site" evidence="13">
    <location>
        <position position="209"/>
    </location>
    <ligand>
        <name>substrate</name>
    </ligand>
</feature>
<evidence type="ECO:0000256" key="6">
    <source>
        <dbReference type="ARBA" id="ARBA00022723"/>
    </source>
</evidence>
<dbReference type="GO" id="GO:0016301">
    <property type="term" value="F:kinase activity"/>
    <property type="evidence" value="ECO:0007669"/>
    <property type="project" value="UniProtKB-KW"/>
</dbReference>
<gene>
    <name evidence="13 15" type="primary">pckA</name>
    <name evidence="15" type="ORF">CTM59_04910</name>
    <name evidence="14" type="ORF">PIOMA14_I_1643</name>
</gene>
<evidence type="ECO:0000313" key="17">
    <source>
        <dbReference type="Proteomes" id="UP000231201"/>
    </source>
</evidence>
<comment type="cofactor">
    <cofactor evidence="13">
        <name>Mn(2+)</name>
        <dbReference type="ChEBI" id="CHEBI:29035"/>
    </cofactor>
    <text evidence="13">Binds 1 Mn(2+) ion per subunit.</text>
</comment>
<dbReference type="EC" id="4.1.1.49" evidence="3 13"/>
<keyword evidence="7 13" id="KW-0547">Nucleotide-binding</keyword>
<comment type="subcellular location">
    <subcellularLocation>
        <location evidence="13">Cytoplasm</location>
    </subcellularLocation>
</comment>
<reference evidence="14 16" key="1">
    <citation type="journal article" date="2016" name="DNA Res.">
        <title>The complete genome sequencing of Prevotella intermedia strain OMA14 and a subsequent fine-scale, intra-species genomic comparison reveal an unusual amplification of conjugative and mobile transposons and identify a novel Prevotella-lineage-specific repeat.</title>
        <authorList>
            <person name="Naito M."/>
            <person name="Ogura Y."/>
            <person name="Itoh T."/>
            <person name="Shoji M."/>
            <person name="Okamoto M."/>
            <person name="Hayashi T."/>
            <person name="Nakayama K."/>
        </authorList>
    </citation>
    <scope>NUCLEOTIDE SEQUENCE [LARGE SCALE GENOMIC DNA]</scope>
    <source>
        <strain evidence="14 16">OMA14</strain>
    </source>
</reference>
<comment type="pathway">
    <text evidence="1 13">Carbohydrate biosynthesis; gluconeogenesis.</text>
</comment>
<dbReference type="InterPro" id="IPR001272">
    <property type="entry name" value="PEP_carboxykinase_ATP"/>
</dbReference>
<dbReference type="Proteomes" id="UP000217431">
    <property type="component" value="Chromosome I"/>
</dbReference>
<dbReference type="GO" id="GO:0005829">
    <property type="term" value="C:cytosol"/>
    <property type="evidence" value="ECO:0007669"/>
    <property type="project" value="TreeGrafter"/>
</dbReference>
<dbReference type="Gene3D" id="2.170.8.10">
    <property type="entry name" value="Phosphoenolpyruvate Carboxykinase, domain 2"/>
    <property type="match status" value="1"/>
</dbReference>
<feature type="binding site" evidence="13">
    <location>
        <begin position="245"/>
        <end position="253"/>
    </location>
    <ligand>
        <name>ATP</name>
        <dbReference type="ChEBI" id="CHEBI:30616"/>
    </ligand>
</feature>
<feature type="binding site" evidence="13">
    <location>
        <position position="266"/>
    </location>
    <ligand>
        <name>Mn(2+)</name>
        <dbReference type="ChEBI" id="CHEBI:29035"/>
    </ligand>
</feature>
<evidence type="ECO:0000313" key="16">
    <source>
        <dbReference type="Proteomes" id="UP000217431"/>
    </source>
</evidence>
<feature type="binding site" evidence="13">
    <location>
        <position position="209"/>
    </location>
    <ligand>
        <name>ATP</name>
        <dbReference type="ChEBI" id="CHEBI:30616"/>
    </ligand>
</feature>
<proteinExistence type="inferred from homology"/>
<dbReference type="FunFam" id="3.40.449.10:FF:000001">
    <property type="entry name" value="Phosphoenolpyruvate carboxykinase (ATP)"/>
    <property type="match status" value="1"/>
</dbReference>
<dbReference type="SUPFAM" id="SSF68923">
    <property type="entry name" value="PEP carboxykinase N-terminal domain"/>
    <property type="match status" value="1"/>
</dbReference>
<evidence type="ECO:0000256" key="12">
    <source>
        <dbReference type="ARBA" id="ARBA00047371"/>
    </source>
</evidence>
<dbReference type="PROSITE" id="PS00532">
    <property type="entry name" value="PEPCK_ATP"/>
    <property type="match status" value="1"/>
</dbReference>
<comment type="similarity">
    <text evidence="2 13">Belongs to the phosphoenolpyruvate carboxykinase (ATP) family.</text>
</comment>
<evidence type="ECO:0000313" key="14">
    <source>
        <dbReference type="EMBL" id="BAU18151.1"/>
    </source>
</evidence>
<dbReference type="STRING" id="28131.BWX40_00110"/>
<evidence type="ECO:0000256" key="13">
    <source>
        <dbReference type="HAMAP-Rule" id="MF_00453"/>
    </source>
</evidence>
<evidence type="ECO:0000256" key="8">
    <source>
        <dbReference type="ARBA" id="ARBA00022793"/>
    </source>
</evidence>
<dbReference type="Proteomes" id="UP000231201">
    <property type="component" value="Unassembled WGS sequence"/>
</dbReference>
<feature type="binding site" evidence="13">
    <location>
        <position position="452"/>
    </location>
    <ligand>
        <name>ATP</name>
        <dbReference type="ChEBI" id="CHEBI:30616"/>
    </ligand>
</feature>
<dbReference type="PIRSF" id="PIRSF006294">
    <property type="entry name" value="PEP_crbxkin"/>
    <property type="match status" value="1"/>
</dbReference>
<dbReference type="NCBIfam" id="NF006819">
    <property type="entry name" value="PRK09344.1-1"/>
    <property type="match status" value="1"/>
</dbReference>
<evidence type="ECO:0000256" key="10">
    <source>
        <dbReference type="ARBA" id="ARBA00023211"/>
    </source>
</evidence>
<dbReference type="GO" id="GO:0046872">
    <property type="term" value="F:metal ion binding"/>
    <property type="evidence" value="ECO:0007669"/>
    <property type="project" value="UniProtKB-KW"/>
</dbReference>
<dbReference type="PANTHER" id="PTHR30031">
    <property type="entry name" value="PHOSPHOENOLPYRUVATE CARBOXYKINASE ATP"/>
    <property type="match status" value="1"/>
</dbReference>
<dbReference type="GO" id="GO:0006094">
    <property type="term" value="P:gluconeogenesis"/>
    <property type="evidence" value="ECO:0007669"/>
    <property type="project" value="UniProtKB-UniRule"/>
</dbReference>
<feature type="binding site" evidence="13">
    <location>
        <position position="330"/>
    </location>
    <ligand>
        <name>ATP</name>
        <dbReference type="ChEBI" id="CHEBI:30616"/>
    </ligand>
</feature>
<dbReference type="GO" id="GO:0004612">
    <property type="term" value="F:phosphoenolpyruvate carboxykinase (ATP) activity"/>
    <property type="evidence" value="ECO:0007669"/>
    <property type="project" value="UniProtKB-UniRule"/>
</dbReference>